<keyword evidence="1 5" id="KW-0699">rRNA-binding</keyword>
<dbReference type="NCBIfam" id="TIGR00731">
    <property type="entry name" value="bL25_bact_ctc"/>
    <property type="match status" value="1"/>
</dbReference>
<dbReference type="PANTHER" id="PTHR33284:SF1">
    <property type="entry name" value="RIBOSOMAL PROTEIN L25_GLN-TRNA SYNTHETASE, ANTI-CODON-BINDING DOMAIN-CONTAINING PROTEIN"/>
    <property type="match status" value="1"/>
</dbReference>
<evidence type="ECO:0000256" key="5">
    <source>
        <dbReference type="HAMAP-Rule" id="MF_01334"/>
    </source>
</evidence>
<dbReference type="NCBIfam" id="NF004132">
    <property type="entry name" value="PRK05618.2-2"/>
    <property type="match status" value="1"/>
</dbReference>
<dbReference type="Pfam" id="PF01386">
    <property type="entry name" value="Ribosomal_L25p"/>
    <property type="match status" value="1"/>
</dbReference>
<dbReference type="GO" id="GO:0006412">
    <property type="term" value="P:translation"/>
    <property type="evidence" value="ECO:0007669"/>
    <property type="project" value="UniProtKB-UniRule"/>
</dbReference>
<evidence type="ECO:0000256" key="2">
    <source>
        <dbReference type="ARBA" id="ARBA00022884"/>
    </source>
</evidence>
<dbReference type="InterPro" id="IPR029751">
    <property type="entry name" value="Ribosomal_L25_dom"/>
</dbReference>
<evidence type="ECO:0000313" key="9">
    <source>
        <dbReference type="Proteomes" id="UP000198964"/>
    </source>
</evidence>
<keyword evidence="4 5" id="KW-0687">Ribonucleoprotein</keyword>
<proteinExistence type="inferred from homology"/>
<dbReference type="InterPro" id="IPR011035">
    <property type="entry name" value="Ribosomal_bL25/Gln-tRNA_synth"/>
</dbReference>
<evidence type="ECO:0000256" key="4">
    <source>
        <dbReference type="ARBA" id="ARBA00023274"/>
    </source>
</evidence>
<evidence type="ECO:0000256" key="3">
    <source>
        <dbReference type="ARBA" id="ARBA00022980"/>
    </source>
</evidence>
<accession>A0A1I2FX25</accession>
<keyword evidence="9" id="KW-1185">Reference proteome</keyword>
<dbReference type="InterPro" id="IPR037121">
    <property type="entry name" value="Ribosomal_bL25_C"/>
</dbReference>
<dbReference type="GO" id="GO:0003735">
    <property type="term" value="F:structural constituent of ribosome"/>
    <property type="evidence" value="ECO:0007669"/>
    <property type="project" value="InterPro"/>
</dbReference>
<sequence length="202" mass="22280">MKSIDIKGQIREGLGKKESKKLRNEGKVPCVLYGGEEPIHFFATTGDFRPLIYSPDVYLINLEINGEVHSAIMQDVQFHPVEEQILHVDFLKTTEEKPVKIEVPIKVTGYAKGMRSGGKLKVNLRRLRVKALAKDLPDVINVDITKLGLGDSVKVGELELENIEFLNSKSVPVVSIIITRAARAAMGTAAAGNDDEEEATEE</sequence>
<dbReference type="HAMAP" id="MF_01334">
    <property type="entry name" value="Ribosomal_bL25_CTC"/>
    <property type="match status" value="1"/>
</dbReference>
<dbReference type="STRING" id="655355.SAMN05216283_102634"/>
<dbReference type="InterPro" id="IPR020056">
    <property type="entry name" value="Rbsml_bL25/Gln-tRNA_synth_N"/>
</dbReference>
<organism evidence="8 9">
    <name type="scientific">Sunxiuqinia elliptica</name>
    <dbReference type="NCBI Taxonomy" id="655355"/>
    <lineage>
        <taxon>Bacteria</taxon>
        <taxon>Pseudomonadati</taxon>
        <taxon>Bacteroidota</taxon>
        <taxon>Bacteroidia</taxon>
        <taxon>Marinilabiliales</taxon>
        <taxon>Prolixibacteraceae</taxon>
        <taxon>Sunxiuqinia</taxon>
    </lineage>
</organism>
<dbReference type="AlphaFoldDB" id="A0A1I2FX25"/>
<dbReference type="GO" id="GO:0008097">
    <property type="term" value="F:5S rRNA binding"/>
    <property type="evidence" value="ECO:0007669"/>
    <property type="project" value="InterPro"/>
</dbReference>
<keyword evidence="2 5" id="KW-0694">RNA-binding</keyword>
<dbReference type="InterPro" id="IPR001021">
    <property type="entry name" value="Ribosomal_bL25_long"/>
</dbReference>
<evidence type="ECO:0000256" key="1">
    <source>
        <dbReference type="ARBA" id="ARBA00022730"/>
    </source>
</evidence>
<comment type="subunit">
    <text evidence="5">Part of the 50S ribosomal subunit; part of the 5S rRNA/L5/L18/L25 subcomplex. Contacts the 5S rRNA. Binds to the 5S rRNA independently of L5 and L18.</text>
</comment>
<reference evidence="8 9" key="1">
    <citation type="submission" date="2016-10" db="EMBL/GenBank/DDBJ databases">
        <authorList>
            <person name="de Groot N.N."/>
        </authorList>
    </citation>
    <scope>NUCLEOTIDE SEQUENCE [LARGE SCALE GENOMIC DNA]</scope>
    <source>
        <strain evidence="8 9">CGMCC 1.9156</strain>
    </source>
</reference>
<dbReference type="Gene3D" id="2.170.120.20">
    <property type="entry name" value="Ribosomal protein L25, beta domain"/>
    <property type="match status" value="1"/>
</dbReference>
<dbReference type="InterPro" id="IPR020057">
    <property type="entry name" value="Ribosomal_bL25_b-dom"/>
</dbReference>
<dbReference type="Proteomes" id="UP000198964">
    <property type="component" value="Unassembled WGS sequence"/>
</dbReference>
<comment type="function">
    <text evidence="5">This is one of the proteins that binds to the 5S RNA in the ribosome where it forms part of the central protuberance.</text>
</comment>
<keyword evidence="3 5" id="KW-0689">Ribosomal protein</keyword>
<dbReference type="EMBL" id="FONW01000002">
    <property type="protein sequence ID" value="SFF09240.1"/>
    <property type="molecule type" value="Genomic_DNA"/>
</dbReference>
<dbReference type="Gene3D" id="2.40.240.10">
    <property type="entry name" value="Ribosomal Protein L25, Chain P"/>
    <property type="match status" value="1"/>
</dbReference>
<dbReference type="RefSeq" id="WP_093919277.1">
    <property type="nucleotide sequence ID" value="NZ_FONW01000002.1"/>
</dbReference>
<feature type="domain" description="Large ribosomal subunit protein bL25 L25" evidence="6">
    <location>
        <begin position="6"/>
        <end position="90"/>
    </location>
</feature>
<evidence type="ECO:0000259" key="7">
    <source>
        <dbReference type="Pfam" id="PF14693"/>
    </source>
</evidence>
<name>A0A1I2FX25_9BACT</name>
<dbReference type="PANTHER" id="PTHR33284">
    <property type="entry name" value="RIBOSOMAL PROTEIN L25/GLN-TRNA SYNTHETASE, ANTI-CODON-BINDING DOMAIN-CONTAINING PROTEIN"/>
    <property type="match status" value="1"/>
</dbReference>
<dbReference type="SUPFAM" id="SSF50715">
    <property type="entry name" value="Ribosomal protein L25-like"/>
    <property type="match status" value="1"/>
</dbReference>
<dbReference type="GO" id="GO:0022625">
    <property type="term" value="C:cytosolic large ribosomal subunit"/>
    <property type="evidence" value="ECO:0007669"/>
    <property type="project" value="TreeGrafter"/>
</dbReference>
<evidence type="ECO:0000259" key="6">
    <source>
        <dbReference type="Pfam" id="PF01386"/>
    </source>
</evidence>
<dbReference type="Pfam" id="PF14693">
    <property type="entry name" value="Ribosomal_TL5_C"/>
    <property type="match status" value="1"/>
</dbReference>
<gene>
    <name evidence="5" type="primary">rplY</name>
    <name evidence="5" type="synonym">ctc</name>
    <name evidence="8" type="ORF">SAMN05216283_102634</name>
</gene>
<protein>
    <recommendedName>
        <fullName evidence="5">Large ribosomal subunit protein bL25</fullName>
    </recommendedName>
    <alternativeName>
        <fullName evidence="5">General stress protein CTC</fullName>
    </alternativeName>
</protein>
<dbReference type="CDD" id="cd00495">
    <property type="entry name" value="Ribosomal_L25_TL5_CTC"/>
    <property type="match status" value="1"/>
</dbReference>
<comment type="similarity">
    <text evidence="5">Belongs to the bacterial ribosomal protein bL25 family. CTC subfamily.</text>
</comment>
<dbReference type="InterPro" id="IPR020930">
    <property type="entry name" value="Ribosomal_uL5_bac-type"/>
</dbReference>
<evidence type="ECO:0000313" key="8">
    <source>
        <dbReference type="EMBL" id="SFF09240.1"/>
    </source>
</evidence>
<feature type="domain" description="Large ribosomal subunit protein bL25 beta" evidence="7">
    <location>
        <begin position="99"/>
        <end position="178"/>
    </location>
</feature>